<evidence type="ECO:0000313" key="3">
    <source>
        <dbReference type="EMBL" id="SDE64132.1"/>
    </source>
</evidence>
<dbReference type="Gene3D" id="1.25.40.10">
    <property type="entry name" value="Tetratricopeptide repeat domain"/>
    <property type="match status" value="1"/>
</dbReference>
<dbReference type="Proteomes" id="UP000199072">
    <property type="component" value="Unassembled WGS sequence"/>
</dbReference>
<accession>A0A1G7EKG0</accession>
<sequence length="526" mass="60232">MKIRVLILCFFAFTQNTFAQNAAFARRVKELAEVLRLPGYSLAVVKDGKVVYRQMDGYANLEKKTPVRSDDLFMIASVTKTMTANLVMQYEQEHLVSLEDYILNYRYVDIGFGWPYNIDPNAKIKHFLSQTSEDGPGSSFVYNGSRFNYLYGIFEKAGNHSPETDAYKLELQKRVLNPLGMKHTIFGFPKNRTDSLFRHIATPYLYDQQTKNFTADTGYYARWTRAFPSGGLLSTIDDLVKYTNSYDNHTLITQASYDKITIPTKLNDGTLSPYGMGWFSEAFAGKKIHWHYGQAENYAALFIRVPESGYTFIFLSNANGPSYALRLGSGGIWESPLAAAFLRYYVFEKDKAAQQLLQPEEFIGKALFLRYAGRKAEAQQLINGLAKTNPERFKQYDPGLTYLLTDLQENRVLIDQMADGYSAQKHIQPYVITDLARYYEAQEDPKRALQYYRQLADAKGFEFWQLSADAARKAGQFLIKTGKTEEGRQYYWKAINDMKMQWADDNAIREVIKEMNLATAKATGTR</sequence>
<dbReference type="AlphaFoldDB" id="A0A1G7EKG0"/>
<name>A0A1G7EKG0_9SPHI</name>
<evidence type="ECO:0000313" key="4">
    <source>
        <dbReference type="Proteomes" id="UP000199072"/>
    </source>
</evidence>
<dbReference type="RefSeq" id="WP_091150883.1">
    <property type="nucleotide sequence ID" value="NZ_FNAI01000008.1"/>
</dbReference>
<protein>
    <submittedName>
        <fullName evidence="3">CubicO group peptidase, beta-lactamase class C family</fullName>
    </submittedName>
</protein>
<dbReference type="OrthoDB" id="9798166at2"/>
<organism evidence="3 4">
    <name type="scientific">Mucilaginibacter pineti</name>
    <dbReference type="NCBI Taxonomy" id="1391627"/>
    <lineage>
        <taxon>Bacteria</taxon>
        <taxon>Pseudomonadati</taxon>
        <taxon>Bacteroidota</taxon>
        <taxon>Sphingobacteriia</taxon>
        <taxon>Sphingobacteriales</taxon>
        <taxon>Sphingobacteriaceae</taxon>
        <taxon>Mucilaginibacter</taxon>
    </lineage>
</organism>
<feature type="signal peptide" evidence="1">
    <location>
        <begin position="1"/>
        <end position="19"/>
    </location>
</feature>
<evidence type="ECO:0000256" key="1">
    <source>
        <dbReference type="SAM" id="SignalP"/>
    </source>
</evidence>
<proteinExistence type="predicted"/>
<keyword evidence="1" id="KW-0732">Signal</keyword>
<evidence type="ECO:0000259" key="2">
    <source>
        <dbReference type="Pfam" id="PF00144"/>
    </source>
</evidence>
<dbReference type="PANTHER" id="PTHR46825:SF9">
    <property type="entry name" value="BETA-LACTAMASE-RELATED DOMAIN-CONTAINING PROTEIN"/>
    <property type="match status" value="1"/>
</dbReference>
<dbReference type="Gene3D" id="3.40.710.10">
    <property type="entry name" value="DD-peptidase/beta-lactamase superfamily"/>
    <property type="match status" value="2"/>
</dbReference>
<feature type="domain" description="Beta-lactamase-related" evidence="2">
    <location>
        <begin position="24"/>
        <end position="321"/>
    </location>
</feature>
<dbReference type="SUPFAM" id="SSF56601">
    <property type="entry name" value="beta-lactamase/transpeptidase-like"/>
    <property type="match status" value="1"/>
</dbReference>
<dbReference type="InterPro" id="IPR012338">
    <property type="entry name" value="Beta-lactam/transpept-like"/>
</dbReference>
<dbReference type="Pfam" id="PF00144">
    <property type="entry name" value="Beta-lactamase"/>
    <property type="match status" value="1"/>
</dbReference>
<keyword evidence="4" id="KW-1185">Reference proteome</keyword>
<dbReference type="InterPro" id="IPR011990">
    <property type="entry name" value="TPR-like_helical_dom_sf"/>
</dbReference>
<dbReference type="EMBL" id="FNAI01000008">
    <property type="protein sequence ID" value="SDE64132.1"/>
    <property type="molecule type" value="Genomic_DNA"/>
</dbReference>
<dbReference type="SUPFAM" id="SSF48452">
    <property type="entry name" value="TPR-like"/>
    <property type="match status" value="1"/>
</dbReference>
<dbReference type="STRING" id="1391627.SAMN05216464_10867"/>
<dbReference type="InterPro" id="IPR001466">
    <property type="entry name" value="Beta-lactam-related"/>
</dbReference>
<dbReference type="InterPro" id="IPR050491">
    <property type="entry name" value="AmpC-like"/>
</dbReference>
<gene>
    <name evidence="3" type="ORF">SAMN05216464_10867</name>
</gene>
<dbReference type="PANTHER" id="PTHR46825">
    <property type="entry name" value="D-ALANYL-D-ALANINE-CARBOXYPEPTIDASE/ENDOPEPTIDASE AMPH"/>
    <property type="match status" value="1"/>
</dbReference>
<feature type="chain" id="PRO_5011689498" evidence="1">
    <location>
        <begin position="20"/>
        <end position="526"/>
    </location>
</feature>
<reference evidence="3 4" key="1">
    <citation type="submission" date="2016-10" db="EMBL/GenBank/DDBJ databases">
        <authorList>
            <person name="de Groot N.N."/>
        </authorList>
    </citation>
    <scope>NUCLEOTIDE SEQUENCE [LARGE SCALE GENOMIC DNA]</scope>
    <source>
        <strain evidence="3 4">47C3B</strain>
    </source>
</reference>